<protein>
    <submittedName>
        <fullName evidence="4">Peptidase M16</fullName>
    </submittedName>
</protein>
<dbReference type="PANTHER" id="PTHR11851">
    <property type="entry name" value="METALLOPROTEASE"/>
    <property type="match status" value="1"/>
</dbReference>
<proteinExistence type="predicted"/>
<dbReference type="InterPro" id="IPR011249">
    <property type="entry name" value="Metalloenz_LuxS/M16"/>
</dbReference>
<dbReference type="Proteomes" id="UP000244677">
    <property type="component" value="Chromosome"/>
</dbReference>
<dbReference type="InterPro" id="IPR050361">
    <property type="entry name" value="MPP/UQCRC_Complex"/>
</dbReference>
<dbReference type="InterPro" id="IPR011765">
    <property type="entry name" value="Pept_M16_N"/>
</dbReference>
<keyword evidence="5" id="KW-1185">Reference proteome</keyword>
<sequence length="666" mass="72645">MQAQTDRSQPKPGPAPTVKVGKPETFQLPNGLKVLIVENHKLPRVSITLTLDTDPYAEGAKKGVSDLTSSMMGNGTSKITKDAFNEEIDFIGASINFSSGGAYASALSKYYGRVMELVAQGSLDPLFTQAEFDKDKAKMIEGLKADEKSVAETASRVQSVLVFGKNHPAGEYVSEQTLNNVTLADVKANYANYFVPEKAYLVITGDVNVEETKKLVEKNFGTWKKTAALKIAYADPKDVQYTQINFVDMANAVQSEIAVMNVTKLKMTDKEYFAAILANQILGGGGEGRLFLNLREAHGWTYGSYSSITGNKHVNSFGSTASVRNAVTDSSVVEILNELKRIRTTKVTDEELRNAKAKYIGNFVMQIQKPQTIARYALNIETQGLPKDFYEKYIKNINAVTAQDVMNAAKKYFSYDNARIVVVGKGSEVLPGLEKLKIPILYFDRFGNPTAKPEVKTVSADVTAKSILEKYIAAIGGEKAAKAVKTIASKGTAKLSVMPAPVEYTSKTDSKGQTTMEMVMSGTSLMKQVVNTKGGYMVQQGQKQEITGTDLEEMKANAFPFPELNQLNNKDLKVKGIEAVNGKDAYAVQNGKTTTYYDAASGLKVSESTTTEANGQSMTQTTTFSDYREVKGVKVPYKIVMNVGIEIDVTITDTKINEGVTDADFQ</sequence>
<name>A0A2S1LTZ4_9FLAO</name>
<evidence type="ECO:0000256" key="1">
    <source>
        <dbReference type="SAM" id="MobiDB-lite"/>
    </source>
</evidence>
<organism evidence="4 5">
    <name type="scientific">Flavobacterium kingsejongi</name>
    <dbReference type="NCBI Taxonomy" id="1678728"/>
    <lineage>
        <taxon>Bacteria</taxon>
        <taxon>Pseudomonadati</taxon>
        <taxon>Bacteroidota</taxon>
        <taxon>Flavobacteriia</taxon>
        <taxon>Flavobacteriales</taxon>
        <taxon>Flavobacteriaceae</taxon>
        <taxon>Flavobacterium</taxon>
    </lineage>
</organism>
<dbReference type="EMBL" id="CP020919">
    <property type="protein sequence ID" value="AWG27235.1"/>
    <property type="molecule type" value="Genomic_DNA"/>
</dbReference>
<evidence type="ECO:0000313" key="4">
    <source>
        <dbReference type="EMBL" id="AWG27235.1"/>
    </source>
</evidence>
<dbReference type="Pfam" id="PF05193">
    <property type="entry name" value="Peptidase_M16_C"/>
    <property type="match status" value="1"/>
</dbReference>
<reference evidence="4 5" key="1">
    <citation type="submission" date="2017-04" db="EMBL/GenBank/DDBJ databases">
        <title>Complete genome sequence of Flavobacterium kingsejong AJ004.</title>
        <authorList>
            <person name="Lee P.C."/>
        </authorList>
    </citation>
    <scope>NUCLEOTIDE SEQUENCE [LARGE SCALE GENOMIC DNA]</scope>
    <source>
        <strain evidence="4 5">AJ004</strain>
    </source>
</reference>
<dbReference type="Gene3D" id="3.30.830.10">
    <property type="entry name" value="Metalloenzyme, LuxS/M16 peptidase-like"/>
    <property type="match status" value="2"/>
</dbReference>
<accession>A0A2S1LTZ4</accession>
<feature type="region of interest" description="Disordered" evidence="1">
    <location>
        <begin position="1"/>
        <end position="23"/>
    </location>
</feature>
<dbReference type="AlphaFoldDB" id="A0A2S1LTZ4"/>
<evidence type="ECO:0000259" key="3">
    <source>
        <dbReference type="Pfam" id="PF05193"/>
    </source>
</evidence>
<feature type="domain" description="Peptidase M16 C-terminal" evidence="3">
    <location>
        <begin position="180"/>
        <end position="358"/>
    </location>
</feature>
<dbReference type="GO" id="GO:0046872">
    <property type="term" value="F:metal ion binding"/>
    <property type="evidence" value="ECO:0007669"/>
    <property type="project" value="InterPro"/>
</dbReference>
<dbReference type="SUPFAM" id="SSF63411">
    <property type="entry name" value="LuxS/MPP-like metallohydrolase"/>
    <property type="match status" value="2"/>
</dbReference>
<dbReference type="Pfam" id="PF00675">
    <property type="entry name" value="Peptidase_M16"/>
    <property type="match status" value="1"/>
</dbReference>
<feature type="domain" description="Peptidase M16 N-terminal" evidence="2">
    <location>
        <begin position="34"/>
        <end position="147"/>
    </location>
</feature>
<evidence type="ECO:0000313" key="5">
    <source>
        <dbReference type="Proteomes" id="UP000244677"/>
    </source>
</evidence>
<dbReference type="InterPro" id="IPR007863">
    <property type="entry name" value="Peptidase_M16_C"/>
</dbReference>
<dbReference type="KEGG" id="fki:FK004_02205"/>
<dbReference type="OrthoDB" id="9811314at2"/>
<evidence type="ECO:0000259" key="2">
    <source>
        <dbReference type="Pfam" id="PF00675"/>
    </source>
</evidence>
<gene>
    <name evidence="4" type="ORF">FK004_02205</name>
</gene>